<dbReference type="EMBL" id="JN882286">
    <property type="protein sequence ID" value="AFC22021.1"/>
    <property type="molecule type" value="Genomic_DNA"/>
</dbReference>
<keyword evidence="3" id="KW-1185">Reference proteome</keyword>
<proteinExistence type="predicted"/>
<evidence type="ECO:0000313" key="3">
    <source>
        <dbReference type="Proteomes" id="UP000000456"/>
    </source>
</evidence>
<dbReference type="GeneID" id="13994341"/>
<evidence type="ECO:0000313" key="2">
    <source>
        <dbReference type="EMBL" id="AFC22021.1"/>
    </source>
</evidence>
<evidence type="ECO:0000256" key="1">
    <source>
        <dbReference type="SAM" id="MobiDB-lite"/>
    </source>
</evidence>
<feature type="compositionally biased region" description="Low complexity" evidence="1">
    <location>
        <begin position="105"/>
        <end position="116"/>
    </location>
</feature>
<organism evidence="2 3">
    <name type="scientific">Cronobacter phage vB_CsaP_GAP52</name>
    <dbReference type="NCBI Taxonomy" id="1141137"/>
    <lineage>
        <taxon>Viruses</taxon>
        <taxon>Duplodnaviria</taxon>
        <taxon>Heunggongvirae</taxon>
        <taxon>Uroviricota</taxon>
        <taxon>Caudoviricetes</taxon>
        <taxon>Grimontviridae</taxon>
        <taxon>Crifsvirus</taxon>
        <taxon>Crifsvirus GAP52</taxon>
    </lineage>
</organism>
<feature type="region of interest" description="Disordered" evidence="1">
    <location>
        <begin position="105"/>
        <end position="147"/>
    </location>
</feature>
<gene>
    <name evidence="2" type="ORF">GAP52_028A</name>
</gene>
<dbReference type="Proteomes" id="UP000000456">
    <property type="component" value="Segment"/>
</dbReference>
<accession>K4F6U6</accession>
<protein>
    <submittedName>
        <fullName evidence="2">Uncharacterized protein</fullName>
    </submittedName>
</protein>
<dbReference type="KEGG" id="vg:13994341"/>
<sequence>MIKYIVAILALAASYTGTFYLGVSHGVIETQNGMLKKNTEQLEDLISNVQSVDTKLNDNALVQEEIKAKLSSKQNEVTKEVIKYAQRSDANDVVLDDDWVHIYNSSNASAGAGTTSPSQVQGKTGRASTDASEALKIEVPRSGKGQQ</sequence>
<feature type="compositionally biased region" description="Polar residues" evidence="1">
    <location>
        <begin position="117"/>
        <end position="131"/>
    </location>
</feature>
<name>K4F6U6_9CAUD</name>
<dbReference type="RefSeq" id="YP_006987676.1">
    <property type="nucleotide sequence ID" value="NC_019402.1"/>
</dbReference>
<reference evidence="2 3" key="1">
    <citation type="submission" date="2011-10" db="EMBL/GenBank/DDBJ databases">
        <authorList>
            <person name="Burke D."/>
        </authorList>
    </citation>
    <scope>NUCLEOTIDE SEQUENCE [LARGE SCALE GENOMIC DNA]</scope>
    <source>
        <strain evidence="2">VB_CsaP_GAP-52</strain>
    </source>
</reference>